<proteinExistence type="predicted"/>
<keyword evidence="1" id="KW-0175">Coiled coil</keyword>
<keyword evidence="4" id="KW-1185">Reference proteome</keyword>
<feature type="compositionally biased region" description="Basic residues" evidence="2">
    <location>
        <begin position="119"/>
        <end position="140"/>
    </location>
</feature>
<accession>A0AAV7F2Z8</accession>
<gene>
    <name evidence="3" type="ORF">H6P81_007120</name>
</gene>
<reference evidence="3 4" key="1">
    <citation type="submission" date="2021-07" db="EMBL/GenBank/DDBJ databases">
        <title>The Aristolochia fimbriata genome: insights into angiosperm evolution, floral development and chemical biosynthesis.</title>
        <authorList>
            <person name="Jiao Y."/>
        </authorList>
    </citation>
    <scope>NUCLEOTIDE SEQUENCE [LARGE SCALE GENOMIC DNA]</scope>
    <source>
        <strain evidence="3">IBCAS-2021</strain>
        <tissue evidence="3">Leaf</tissue>
    </source>
</reference>
<evidence type="ECO:0000313" key="3">
    <source>
        <dbReference type="EMBL" id="KAG9454216.1"/>
    </source>
</evidence>
<dbReference type="EMBL" id="JAINDJ010000003">
    <property type="protein sequence ID" value="KAG9454216.1"/>
    <property type="molecule type" value="Genomic_DNA"/>
</dbReference>
<evidence type="ECO:0000256" key="1">
    <source>
        <dbReference type="SAM" id="Coils"/>
    </source>
</evidence>
<evidence type="ECO:0000313" key="4">
    <source>
        <dbReference type="Proteomes" id="UP000825729"/>
    </source>
</evidence>
<feature type="region of interest" description="Disordered" evidence="2">
    <location>
        <begin position="80"/>
        <end position="168"/>
    </location>
</feature>
<name>A0AAV7F2Z8_ARIFI</name>
<dbReference type="Proteomes" id="UP000825729">
    <property type="component" value="Unassembled WGS sequence"/>
</dbReference>
<feature type="compositionally biased region" description="Polar residues" evidence="2">
    <location>
        <begin position="90"/>
        <end position="104"/>
    </location>
</feature>
<organism evidence="3 4">
    <name type="scientific">Aristolochia fimbriata</name>
    <name type="common">White veined hardy Dutchman's pipe vine</name>
    <dbReference type="NCBI Taxonomy" id="158543"/>
    <lineage>
        <taxon>Eukaryota</taxon>
        <taxon>Viridiplantae</taxon>
        <taxon>Streptophyta</taxon>
        <taxon>Embryophyta</taxon>
        <taxon>Tracheophyta</taxon>
        <taxon>Spermatophyta</taxon>
        <taxon>Magnoliopsida</taxon>
        <taxon>Magnoliidae</taxon>
        <taxon>Piperales</taxon>
        <taxon>Aristolochiaceae</taxon>
        <taxon>Aristolochia</taxon>
    </lineage>
</organism>
<protein>
    <submittedName>
        <fullName evidence="3">Uncharacterized protein</fullName>
    </submittedName>
</protein>
<comment type="caution">
    <text evidence="3">The sequence shown here is derived from an EMBL/GenBank/DDBJ whole genome shotgun (WGS) entry which is preliminary data.</text>
</comment>
<sequence>MEGDASHMTYCPSGESILRGHAEKPSTLVDHSRSCGFLNRRLAIDNCVFFLSCPDSLEKEDKAARPETFVLQGASWLVNRPPLPRMFEDGQNQLEPTPTVSAVENSDDDEGYDSDRSHPQKRRPKGKKKVATSSVKKKRAPLVALSDTSVKKKKPHKEVLPASFPPLSPTFLPPIPETEPHSEPQNSCLPETNTPIETVHILSSPEASGAPQEEVSAVAQTDSSVAVPEDTEVVEELAEVVLSSTQPEALPVQEVAPFPLVVQEAAEEATIEEATPVLVLQEADVAPVPSIEAVVEVETPPSAVEASAIPTVEEVTEVVPPAEEVPVVLAVEETLVVEAPVPAIREEARAEVVQEETPAVEEVPVVSTLIPLDTPSQQLLSHVEGLMLQVWKDRITPCMLSSDAVRDTSLVADANFIIGRLQEVSHDVSRLQIYIQKLQALREMESLAREKASRTSRDWAKSDARGALDSLTSKLENAETTLGEVAKELSEVKVDEEDARERLELAKEKLQSAETKVAYLATQSEQIRESVRDLKEAVIEAEQKIAEAIARPTLGAAEQTALLSLRADFAVLQQEMRDL</sequence>
<dbReference type="AlphaFoldDB" id="A0AAV7F2Z8"/>
<evidence type="ECO:0000256" key="2">
    <source>
        <dbReference type="SAM" id="MobiDB-lite"/>
    </source>
</evidence>
<feature type="coiled-coil region" evidence="1">
    <location>
        <begin position="461"/>
        <end position="551"/>
    </location>
</feature>